<reference evidence="2" key="1">
    <citation type="submission" date="2018-11" db="EMBL/GenBank/DDBJ databases">
        <authorList>
            <consortium name="Pathogen Informatics"/>
        </authorList>
    </citation>
    <scope>NUCLEOTIDE SEQUENCE</scope>
</reference>
<gene>
    <name evidence="2" type="ORF">PXEA_LOCUS33169</name>
</gene>
<proteinExistence type="predicted"/>
<evidence type="ECO:0000256" key="1">
    <source>
        <dbReference type="SAM" id="MobiDB-lite"/>
    </source>
</evidence>
<dbReference type="AlphaFoldDB" id="A0A448XLU7"/>
<feature type="compositionally biased region" description="Low complexity" evidence="1">
    <location>
        <begin position="23"/>
        <end position="48"/>
    </location>
</feature>
<dbReference type="EMBL" id="CAAALY010262335">
    <property type="protein sequence ID" value="VEL39729.1"/>
    <property type="molecule type" value="Genomic_DNA"/>
</dbReference>
<feature type="region of interest" description="Disordered" evidence="1">
    <location>
        <begin position="20"/>
        <end position="57"/>
    </location>
</feature>
<accession>A0A448XLU7</accession>
<dbReference type="Proteomes" id="UP000784294">
    <property type="component" value="Unassembled WGS sequence"/>
</dbReference>
<name>A0A448XLU7_9PLAT</name>
<sequence length="168" mass="17830">MFTSDFVHFFCFFPILSHQPPRTSAHTSPSKPAATPSPTTSPMTSVVPRQRPRATTPVCPSQAGLYAVSGVVPLPPGQAASPRRTPGNTARHVDQTAPAPSVTSAAVVAFTSALPSGQNKTEEANGSVLRPDWPVTENGILPNCSWEILDSNSPSRAADNLLREVRTF</sequence>
<protein>
    <submittedName>
        <fullName evidence="2">Uncharacterized protein</fullName>
    </submittedName>
</protein>
<organism evidence="2 3">
    <name type="scientific">Protopolystoma xenopodis</name>
    <dbReference type="NCBI Taxonomy" id="117903"/>
    <lineage>
        <taxon>Eukaryota</taxon>
        <taxon>Metazoa</taxon>
        <taxon>Spiralia</taxon>
        <taxon>Lophotrochozoa</taxon>
        <taxon>Platyhelminthes</taxon>
        <taxon>Monogenea</taxon>
        <taxon>Polyopisthocotylea</taxon>
        <taxon>Polystomatidea</taxon>
        <taxon>Polystomatidae</taxon>
        <taxon>Protopolystoma</taxon>
    </lineage>
</organism>
<keyword evidence="3" id="KW-1185">Reference proteome</keyword>
<feature type="region of interest" description="Disordered" evidence="1">
    <location>
        <begin position="77"/>
        <end position="100"/>
    </location>
</feature>
<evidence type="ECO:0000313" key="3">
    <source>
        <dbReference type="Proteomes" id="UP000784294"/>
    </source>
</evidence>
<comment type="caution">
    <text evidence="2">The sequence shown here is derived from an EMBL/GenBank/DDBJ whole genome shotgun (WGS) entry which is preliminary data.</text>
</comment>
<evidence type="ECO:0000313" key="2">
    <source>
        <dbReference type="EMBL" id="VEL39729.1"/>
    </source>
</evidence>